<gene>
    <name evidence="1" type="ORF">NQ318_010717</name>
</gene>
<dbReference type="EMBL" id="JAPWTK010000076">
    <property type="protein sequence ID" value="KAJ8951973.1"/>
    <property type="molecule type" value="Genomic_DNA"/>
</dbReference>
<evidence type="ECO:0000313" key="2">
    <source>
        <dbReference type="Proteomes" id="UP001162162"/>
    </source>
</evidence>
<accession>A0AAV8YL55</accession>
<protein>
    <submittedName>
        <fullName evidence="1">Uncharacterized protein</fullName>
    </submittedName>
</protein>
<sequence length="291" mass="32556">MFKIIQSPGPRKCNYSSSFRYQESPLDKDKVEPHVGRQFVQHLSLAQLAKLRGKLLTVAPAAQGSRGYNETVLRKPRGEWLPEVEDVPGVATSSTAVTVRLSSSLYATDISRDEFPSPHLSLISAGGGDEISSHHSLQQEWPNPLPARWTRIDKRMAISYNNGICRLLFNGTNYPETSSGLSSKSTCVHPLSTRPVRRACEATVADKILRIVPENFPQKLTATQPGFKLTNPERDLLLRVLPAIWVFVGCSTKGCDELQREFFFIKDSKKSNGTYGYSWADILRFKENTTK</sequence>
<dbReference type="AlphaFoldDB" id="A0AAV8YL55"/>
<name>A0AAV8YL55_9CUCU</name>
<comment type="caution">
    <text evidence="1">The sequence shown here is derived from an EMBL/GenBank/DDBJ whole genome shotgun (WGS) entry which is preliminary data.</text>
</comment>
<reference evidence="1" key="1">
    <citation type="journal article" date="2023" name="Insect Mol. Biol.">
        <title>Genome sequencing provides insights into the evolution of gene families encoding plant cell wall-degrading enzymes in longhorned beetles.</title>
        <authorList>
            <person name="Shin N.R."/>
            <person name="Okamura Y."/>
            <person name="Kirsch R."/>
            <person name="Pauchet Y."/>
        </authorList>
    </citation>
    <scope>NUCLEOTIDE SEQUENCE</scope>
    <source>
        <strain evidence="1">AMC_N1</strain>
    </source>
</reference>
<proteinExistence type="predicted"/>
<evidence type="ECO:0000313" key="1">
    <source>
        <dbReference type="EMBL" id="KAJ8951973.1"/>
    </source>
</evidence>
<keyword evidence="2" id="KW-1185">Reference proteome</keyword>
<dbReference type="Proteomes" id="UP001162162">
    <property type="component" value="Unassembled WGS sequence"/>
</dbReference>
<organism evidence="1 2">
    <name type="scientific">Aromia moschata</name>
    <dbReference type="NCBI Taxonomy" id="1265417"/>
    <lineage>
        <taxon>Eukaryota</taxon>
        <taxon>Metazoa</taxon>
        <taxon>Ecdysozoa</taxon>
        <taxon>Arthropoda</taxon>
        <taxon>Hexapoda</taxon>
        <taxon>Insecta</taxon>
        <taxon>Pterygota</taxon>
        <taxon>Neoptera</taxon>
        <taxon>Endopterygota</taxon>
        <taxon>Coleoptera</taxon>
        <taxon>Polyphaga</taxon>
        <taxon>Cucujiformia</taxon>
        <taxon>Chrysomeloidea</taxon>
        <taxon>Cerambycidae</taxon>
        <taxon>Cerambycinae</taxon>
        <taxon>Callichromatini</taxon>
        <taxon>Aromia</taxon>
    </lineage>
</organism>